<dbReference type="Proteomes" id="UP000274601">
    <property type="component" value="Unassembled WGS sequence"/>
</dbReference>
<evidence type="ECO:0000256" key="3">
    <source>
        <dbReference type="ARBA" id="ARBA00022448"/>
    </source>
</evidence>
<dbReference type="AlphaFoldDB" id="A0A495QKJ8"/>
<evidence type="ECO:0000313" key="7">
    <source>
        <dbReference type="Proteomes" id="UP000274601"/>
    </source>
</evidence>
<keyword evidence="4" id="KW-0732">Signal</keyword>
<reference evidence="6 7" key="1">
    <citation type="submission" date="2018-10" db="EMBL/GenBank/DDBJ databases">
        <title>Genomic Encyclopedia of Archaeal and Bacterial Type Strains, Phase II (KMG-II): from individual species to whole genera.</title>
        <authorList>
            <person name="Goeker M."/>
        </authorList>
    </citation>
    <scope>NUCLEOTIDE SEQUENCE [LARGE SCALE GENOMIC DNA]</scope>
    <source>
        <strain evidence="6 7">DSM 43383</strain>
    </source>
</reference>
<protein>
    <submittedName>
        <fullName evidence="6">Sulfate transport system substrate-binding protein</fullName>
    </submittedName>
</protein>
<proteinExistence type="inferred from homology"/>
<evidence type="ECO:0000256" key="1">
    <source>
        <dbReference type="ARBA" id="ARBA00004418"/>
    </source>
</evidence>
<comment type="caution">
    <text evidence="6">The sequence shown here is derived from an EMBL/GenBank/DDBJ whole genome shotgun (WGS) entry which is preliminary data.</text>
</comment>
<sequence length="342" mass="36438">MYRKWGNGMPGRTIGWLLGMAAIVAGAAACGGSADAGGGKVRLSLVAYSTPQAAYEEIIKEYRKTPEGKKVTFTKSFAASGEQSRAVASGLKADIVALSLEPDMTRLVDGGFVAPDWNTGPEKGMVTDSVVVLATRKGNPKNVRTWDDLTRPGVEVITPNPFTSGGARWNVMAAYGAKANKGADKATGTAYLHTLFKNVPVQDSSARKSLQTFSGGKGDVLLAYENEAIFAQQSKQPLDYTVPDATLLIENPVAVTKNSANPEEARAFLKFLYTKKAQEIFVKNGYRPVTDGVPGAEKFPRPSGLFTIADLGGWKKVTSEFFNPKSGIMAEVEKSIGVSVEG</sequence>
<evidence type="ECO:0000256" key="4">
    <source>
        <dbReference type="ARBA" id="ARBA00022729"/>
    </source>
</evidence>
<dbReference type="Pfam" id="PF13531">
    <property type="entry name" value="SBP_bac_11"/>
    <property type="match status" value="1"/>
</dbReference>
<dbReference type="GO" id="GO:1902358">
    <property type="term" value="P:sulfate transmembrane transport"/>
    <property type="evidence" value="ECO:0007669"/>
    <property type="project" value="InterPro"/>
</dbReference>
<keyword evidence="7" id="KW-1185">Reference proteome</keyword>
<dbReference type="PANTHER" id="PTHR30368">
    <property type="entry name" value="SULFATE-BINDING PROTEIN"/>
    <property type="match status" value="1"/>
</dbReference>
<evidence type="ECO:0000256" key="2">
    <source>
        <dbReference type="ARBA" id="ARBA00006099"/>
    </source>
</evidence>
<dbReference type="GO" id="GO:0042597">
    <property type="term" value="C:periplasmic space"/>
    <property type="evidence" value="ECO:0007669"/>
    <property type="project" value="UniProtKB-SubCell"/>
</dbReference>
<dbReference type="InterPro" id="IPR005669">
    <property type="entry name" value="Thiosulph/SO4-bd"/>
</dbReference>
<dbReference type="SUPFAM" id="SSF53850">
    <property type="entry name" value="Periplasmic binding protein-like II"/>
    <property type="match status" value="1"/>
</dbReference>
<dbReference type="PROSITE" id="PS51257">
    <property type="entry name" value="PROKAR_LIPOPROTEIN"/>
    <property type="match status" value="1"/>
</dbReference>
<dbReference type="EMBL" id="RBWU01000004">
    <property type="protein sequence ID" value="RKS73079.1"/>
    <property type="molecule type" value="Genomic_DNA"/>
</dbReference>
<dbReference type="NCBIfam" id="TIGR00971">
    <property type="entry name" value="3a0106s03"/>
    <property type="match status" value="1"/>
</dbReference>
<dbReference type="PANTHER" id="PTHR30368:SF2">
    <property type="entry name" value="SULFATE-BINDING PROTEIN"/>
    <property type="match status" value="1"/>
</dbReference>
<evidence type="ECO:0000256" key="5">
    <source>
        <dbReference type="ARBA" id="ARBA00022764"/>
    </source>
</evidence>
<evidence type="ECO:0000313" key="6">
    <source>
        <dbReference type="EMBL" id="RKS73079.1"/>
    </source>
</evidence>
<comment type="similarity">
    <text evidence="2">Belongs to the prokaryotic sulfate-binding protein family.</text>
</comment>
<dbReference type="GO" id="GO:0140104">
    <property type="term" value="F:molecular carrier activity"/>
    <property type="evidence" value="ECO:0007669"/>
    <property type="project" value="InterPro"/>
</dbReference>
<accession>A0A495QKJ8</accession>
<organism evidence="6 7">
    <name type="scientific">Actinomadura pelletieri DSM 43383</name>
    <dbReference type="NCBI Taxonomy" id="1120940"/>
    <lineage>
        <taxon>Bacteria</taxon>
        <taxon>Bacillati</taxon>
        <taxon>Actinomycetota</taxon>
        <taxon>Actinomycetes</taxon>
        <taxon>Streptosporangiales</taxon>
        <taxon>Thermomonosporaceae</taxon>
        <taxon>Actinomadura</taxon>
    </lineage>
</organism>
<dbReference type="Gene3D" id="3.40.190.10">
    <property type="entry name" value="Periplasmic binding protein-like II"/>
    <property type="match status" value="2"/>
</dbReference>
<comment type="subcellular location">
    <subcellularLocation>
        <location evidence="1">Periplasm</location>
    </subcellularLocation>
</comment>
<name>A0A495QKJ8_9ACTN</name>
<gene>
    <name evidence="6" type="ORF">BZB76_3763</name>
</gene>
<keyword evidence="5" id="KW-0574">Periplasm</keyword>
<keyword evidence="3" id="KW-0813">Transport</keyword>